<dbReference type="AlphaFoldDB" id="A0A1B4XJE7"/>
<protein>
    <submittedName>
        <fullName evidence="6">Aldehyde-activating protein</fullName>
    </submittedName>
</protein>
<evidence type="ECO:0000259" key="5">
    <source>
        <dbReference type="PROSITE" id="PS51891"/>
    </source>
</evidence>
<dbReference type="GO" id="GO:0046872">
    <property type="term" value="F:metal ion binding"/>
    <property type="evidence" value="ECO:0007669"/>
    <property type="project" value="UniProtKB-KW"/>
</dbReference>
<dbReference type="Pfam" id="PF04828">
    <property type="entry name" value="GFA"/>
    <property type="match status" value="1"/>
</dbReference>
<accession>A0A1B4XJE7</accession>
<dbReference type="SUPFAM" id="SSF51316">
    <property type="entry name" value="Mss4-like"/>
    <property type="match status" value="1"/>
</dbReference>
<evidence type="ECO:0000313" key="7">
    <source>
        <dbReference type="Proteomes" id="UP000243180"/>
    </source>
</evidence>
<evidence type="ECO:0000256" key="1">
    <source>
        <dbReference type="ARBA" id="ARBA00005495"/>
    </source>
</evidence>
<dbReference type="GO" id="GO:0016846">
    <property type="term" value="F:carbon-sulfur lyase activity"/>
    <property type="evidence" value="ECO:0007669"/>
    <property type="project" value="InterPro"/>
</dbReference>
<keyword evidence="7" id="KW-1185">Reference proteome</keyword>
<dbReference type="RefSeq" id="WP_096361614.1">
    <property type="nucleotide sequence ID" value="NZ_AP014879.1"/>
</dbReference>
<name>A0A1B4XJE7_9GAMM</name>
<gene>
    <name evidence="6" type="ORF">SCL_2643</name>
</gene>
<proteinExistence type="inferred from homology"/>
<reference evidence="6 7" key="1">
    <citation type="submission" date="2015-05" db="EMBL/GenBank/DDBJ databases">
        <title>Complete genome sequence of a sulfur-oxidizing gammaproteobacterium strain HA5.</title>
        <authorList>
            <person name="Miura A."/>
            <person name="Kojima H."/>
            <person name="Fukui M."/>
        </authorList>
    </citation>
    <scope>NUCLEOTIDE SEQUENCE [LARGE SCALE GENOMIC DNA]</scope>
    <source>
        <strain evidence="6 7">HA5</strain>
    </source>
</reference>
<comment type="similarity">
    <text evidence="1">Belongs to the Gfa family.</text>
</comment>
<dbReference type="KEGG" id="slim:SCL_2643"/>
<dbReference type="Gene3D" id="3.90.1590.10">
    <property type="entry name" value="glutathione-dependent formaldehyde- activating enzyme (gfa)"/>
    <property type="match status" value="1"/>
</dbReference>
<evidence type="ECO:0000313" key="6">
    <source>
        <dbReference type="EMBL" id="BAV34920.1"/>
    </source>
</evidence>
<feature type="domain" description="CENP-V/GFA" evidence="5">
    <location>
        <begin position="6"/>
        <end position="117"/>
    </location>
</feature>
<dbReference type="InterPro" id="IPR011057">
    <property type="entry name" value="Mss4-like_sf"/>
</dbReference>
<evidence type="ECO:0000256" key="4">
    <source>
        <dbReference type="ARBA" id="ARBA00023239"/>
    </source>
</evidence>
<keyword evidence="4" id="KW-0456">Lyase</keyword>
<dbReference type="PANTHER" id="PTHR33337">
    <property type="entry name" value="GFA DOMAIN-CONTAINING PROTEIN"/>
    <property type="match status" value="1"/>
</dbReference>
<dbReference type="PANTHER" id="PTHR33337:SF40">
    <property type="entry name" value="CENP-V_GFA DOMAIN-CONTAINING PROTEIN-RELATED"/>
    <property type="match status" value="1"/>
</dbReference>
<keyword evidence="2" id="KW-0479">Metal-binding</keyword>
<dbReference type="EMBL" id="AP014879">
    <property type="protein sequence ID" value="BAV34920.1"/>
    <property type="molecule type" value="Genomic_DNA"/>
</dbReference>
<dbReference type="PROSITE" id="PS51891">
    <property type="entry name" value="CENP_V_GFA"/>
    <property type="match status" value="1"/>
</dbReference>
<evidence type="ECO:0000256" key="2">
    <source>
        <dbReference type="ARBA" id="ARBA00022723"/>
    </source>
</evidence>
<evidence type="ECO:0000256" key="3">
    <source>
        <dbReference type="ARBA" id="ARBA00022833"/>
    </source>
</evidence>
<dbReference type="InParanoid" id="A0A1B4XJE7"/>
<sequence length="139" mass="15375">MTQAAFRGSCLCGAVHYEISGEPQRFYHCHCSRCRKATGTGHASNLLIKPGSIKWIKGEALVHSYKIPEAKRFTSRFCSVCGSQVPRYVKETDMIVIPAGSLDSDPVIKPEGRIFWDSRADWSCGGDGIPVHSEYVPQN</sequence>
<keyword evidence="3" id="KW-0862">Zinc</keyword>
<dbReference type="InterPro" id="IPR006913">
    <property type="entry name" value="CENP-V/GFA"/>
</dbReference>
<dbReference type="OrthoDB" id="4188830at2"/>
<dbReference type="Proteomes" id="UP000243180">
    <property type="component" value="Chromosome"/>
</dbReference>
<organism evidence="6 7">
    <name type="scientific">Sulfuricaulis limicola</name>
    <dbReference type="NCBI Taxonomy" id="1620215"/>
    <lineage>
        <taxon>Bacteria</taxon>
        <taxon>Pseudomonadati</taxon>
        <taxon>Pseudomonadota</taxon>
        <taxon>Gammaproteobacteria</taxon>
        <taxon>Acidiferrobacterales</taxon>
        <taxon>Acidiferrobacteraceae</taxon>
        <taxon>Sulfuricaulis</taxon>
    </lineage>
</organism>